<feature type="transmembrane region" description="Helical" evidence="1">
    <location>
        <begin position="170"/>
        <end position="203"/>
    </location>
</feature>
<dbReference type="Proteomes" id="UP001235269">
    <property type="component" value="Unassembled WGS sequence"/>
</dbReference>
<feature type="transmembrane region" description="Helical" evidence="1">
    <location>
        <begin position="89"/>
        <end position="111"/>
    </location>
</feature>
<feature type="transmembrane region" description="Helical" evidence="1">
    <location>
        <begin position="215"/>
        <end position="235"/>
    </location>
</feature>
<dbReference type="InterPro" id="IPR050879">
    <property type="entry name" value="Acyltransferase_3"/>
</dbReference>
<sequence>MQENRSDKSSHMRIACLDGLRGLAALWVLVGHAHLLTGFRVPILASPDLGVDLFILLSGFLMVFHYQLRRDREPWESPATWASFWLRRFFRIAPLYYVLLFVALALGPVIYEARMVIDAFNGVHPQAASRYLDGSVTNHLAHMSFLYGLHPNFAYRTPLPDWSIGLEMQFYAALPFIMLLVGFFGWARGLAGVVAGGVALAILADRAGVHFPMPAFLPLKLHVFAAGMLMAAALFWEKRKAWLALAAALLLVLIPIGGEMGRLHEGVRLLIVTGFFALVHARHLPGRLAAPLTRLGDLLGNRFFHLLGELSFGAYLIHLLIMQPVIAFLITHGNFSNPVRFALSLLVTIPVVYGLAFLGYRFIEVPGQKLGRMVLKRKPAAA</sequence>
<comment type="caution">
    <text evidence="3">The sequence shown here is derived from an EMBL/GenBank/DDBJ whole genome shotgun (WGS) entry which is preliminary data.</text>
</comment>
<protein>
    <submittedName>
        <fullName evidence="3">Peptidoglycan/LPS O-acetylase OafA/YrhL</fullName>
    </submittedName>
</protein>
<proteinExistence type="predicted"/>
<organism evidence="3 4">
    <name type="scientific">Rhizobium paknamense</name>
    <dbReference type="NCBI Taxonomy" id="1206817"/>
    <lineage>
        <taxon>Bacteria</taxon>
        <taxon>Pseudomonadati</taxon>
        <taxon>Pseudomonadota</taxon>
        <taxon>Alphaproteobacteria</taxon>
        <taxon>Hyphomicrobiales</taxon>
        <taxon>Rhizobiaceae</taxon>
        <taxon>Rhizobium/Agrobacterium group</taxon>
        <taxon>Rhizobium</taxon>
    </lineage>
</organism>
<keyword evidence="4" id="KW-1185">Reference proteome</keyword>
<dbReference type="PANTHER" id="PTHR23028:SF53">
    <property type="entry name" value="ACYL_TRANSF_3 DOMAIN-CONTAINING PROTEIN"/>
    <property type="match status" value="1"/>
</dbReference>
<gene>
    <name evidence="3" type="ORF">QO005_001349</name>
</gene>
<evidence type="ECO:0000313" key="3">
    <source>
        <dbReference type="EMBL" id="MDQ0455019.1"/>
    </source>
</evidence>
<keyword evidence="1" id="KW-0812">Transmembrane</keyword>
<dbReference type="Pfam" id="PF01757">
    <property type="entry name" value="Acyl_transf_3"/>
    <property type="match status" value="1"/>
</dbReference>
<name>A0ABU0ICQ3_9HYPH</name>
<evidence type="ECO:0000259" key="2">
    <source>
        <dbReference type="Pfam" id="PF01757"/>
    </source>
</evidence>
<feature type="transmembrane region" description="Helical" evidence="1">
    <location>
        <begin position="241"/>
        <end position="257"/>
    </location>
</feature>
<accession>A0ABU0ICQ3</accession>
<keyword evidence="1" id="KW-0472">Membrane</keyword>
<feature type="domain" description="Acyltransferase 3" evidence="2">
    <location>
        <begin position="15"/>
        <end position="355"/>
    </location>
</feature>
<keyword evidence="1" id="KW-1133">Transmembrane helix</keyword>
<evidence type="ECO:0000256" key="1">
    <source>
        <dbReference type="SAM" id="Phobius"/>
    </source>
</evidence>
<dbReference type="PANTHER" id="PTHR23028">
    <property type="entry name" value="ACETYLTRANSFERASE"/>
    <property type="match status" value="1"/>
</dbReference>
<feature type="transmembrane region" description="Helical" evidence="1">
    <location>
        <begin position="20"/>
        <end position="43"/>
    </location>
</feature>
<reference evidence="3 4" key="1">
    <citation type="submission" date="2023-07" db="EMBL/GenBank/DDBJ databases">
        <title>Genomic Encyclopedia of Type Strains, Phase IV (KMG-IV): sequencing the most valuable type-strain genomes for metagenomic binning, comparative biology and taxonomic classification.</title>
        <authorList>
            <person name="Goeker M."/>
        </authorList>
    </citation>
    <scope>NUCLEOTIDE SEQUENCE [LARGE SCALE GENOMIC DNA]</scope>
    <source>
        <strain evidence="3 4">DSM 100301</strain>
    </source>
</reference>
<feature type="transmembrane region" description="Helical" evidence="1">
    <location>
        <begin position="310"/>
        <end position="330"/>
    </location>
</feature>
<dbReference type="InterPro" id="IPR002656">
    <property type="entry name" value="Acyl_transf_3_dom"/>
</dbReference>
<dbReference type="EMBL" id="JAUSWH010000003">
    <property type="protein sequence ID" value="MDQ0455019.1"/>
    <property type="molecule type" value="Genomic_DNA"/>
</dbReference>
<dbReference type="RefSeq" id="WP_307157217.1">
    <property type="nucleotide sequence ID" value="NZ_JAUSWH010000003.1"/>
</dbReference>
<feature type="transmembrane region" description="Helical" evidence="1">
    <location>
        <begin position="269"/>
        <end position="290"/>
    </location>
</feature>
<feature type="transmembrane region" description="Helical" evidence="1">
    <location>
        <begin position="342"/>
        <end position="363"/>
    </location>
</feature>
<evidence type="ECO:0000313" key="4">
    <source>
        <dbReference type="Proteomes" id="UP001235269"/>
    </source>
</evidence>
<feature type="transmembrane region" description="Helical" evidence="1">
    <location>
        <begin position="49"/>
        <end position="68"/>
    </location>
</feature>